<evidence type="ECO:0000313" key="1">
    <source>
        <dbReference type="EMBL" id="WVY96323.1"/>
    </source>
</evidence>
<dbReference type="Proteomes" id="UP001374535">
    <property type="component" value="Chromosome 9"/>
</dbReference>
<gene>
    <name evidence="1" type="ORF">V8G54_028474</name>
</gene>
<evidence type="ECO:0000313" key="2">
    <source>
        <dbReference type="Proteomes" id="UP001374535"/>
    </source>
</evidence>
<dbReference type="AlphaFoldDB" id="A0AAQ3MSU1"/>
<organism evidence="1 2">
    <name type="scientific">Vigna mungo</name>
    <name type="common">Black gram</name>
    <name type="synonym">Phaseolus mungo</name>
    <dbReference type="NCBI Taxonomy" id="3915"/>
    <lineage>
        <taxon>Eukaryota</taxon>
        <taxon>Viridiplantae</taxon>
        <taxon>Streptophyta</taxon>
        <taxon>Embryophyta</taxon>
        <taxon>Tracheophyta</taxon>
        <taxon>Spermatophyta</taxon>
        <taxon>Magnoliopsida</taxon>
        <taxon>eudicotyledons</taxon>
        <taxon>Gunneridae</taxon>
        <taxon>Pentapetalae</taxon>
        <taxon>rosids</taxon>
        <taxon>fabids</taxon>
        <taxon>Fabales</taxon>
        <taxon>Fabaceae</taxon>
        <taxon>Papilionoideae</taxon>
        <taxon>50 kb inversion clade</taxon>
        <taxon>NPAAA clade</taxon>
        <taxon>indigoferoid/millettioid clade</taxon>
        <taxon>Phaseoleae</taxon>
        <taxon>Vigna</taxon>
    </lineage>
</organism>
<reference evidence="1 2" key="1">
    <citation type="journal article" date="2023" name="Life. Sci Alliance">
        <title>Evolutionary insights into 3D genome organization and epigenetic landscape of Vigna mungo.</title>
        <authorList>
            <person name="Junaid A."/>
            <person name="Singh B."/>
            <person name="Bhatia S."/>
        </authorList>
    </citation>
    <scope>NUCLEOTIDE SEQUENCE [LARGE SCALE GENOMIC DNA]</scope>
    <source>
        <strain evidence="1">Urdbean</strain>
    </source>
</reference>
<proteinExistence type="predicted"/>
<name>A0AAQ3MSU1_VIGMU</name>
<accession>A0AAQ3MSU1</accession>
<keyword evidence="2" id="KW-1185">Reference proteome</keyword>
<protein>
    <submittedName>
        <fullName evidence="1">Uncharacterized protein</fullName>
    </submittedName>
</protein>
<dbReference type="EMBL" id="CP144692">
    <property type="protein sequence ID" value="WVY96323.1"/>
    <property type="molecule type" value="Genomic_DNA"/>
</dbReference>
<sequence length="115" mass="12904">MAVCNDNCHVLAPPKKAVELVHSSNSNDVKMVEFPFDLNAKFDEDDQISCFKEVGGWSETIQPLPSSYLEEVDEEHVLPTDNDNEDRSSVVGGASQNRFCSFELRFVNPHVTVLF</sequence>